<evidence type="ECO:0000256" key="13">
    <source>
        <dbReference type="SAM" id="MobiDB-lite"/>
    </source>
</evidence>
<keyword evidence="6" id="KW-0106">Calcium</keyword>
<dbReference type="InterPro" id="IPR001192">
    <property type="entry name" value="PI-PLC_fam"/>
</dbReference>
<dbReference type="Gene3D" id="3.20.20.190">
    <property type="entry name" value="Phosphatidylinositol (PI) phosphodiesterase"/>
    <property type="match status" value="1"/>
</dbReference>
<dbReference type="Proteomes" id="UP000002254">
    <property type="component" value="Chromosome 27"/>
</dbReference>
<dbReference type="Pfam" id="PF00388">
    <property type="entry name" value="PI-PLC-X"/>
    <property type="match status" value="1"/>
</dbReference>
<dbReference type="AlphaFoldDB" id="A0A8C0THG7"/>
<dbReference type="Gene3D" id="2.60.40.150">
    <property type="entry name" value="C2 domain"/>
    <property type="match status" value="1"/>
</dbReference>
<feature type="domain" description="PI-PLC Y-box" evidence="15">
    <location>
        <begin position="156"/>
        <end position="272"/>
    </location>
</feature>
<evidence type="ECO:0000256" key="6">
    <source>
        <dbReference type="ARBA" id="ARBA00022837"/>
    </source>
</evidence>
<keyword evidence="8 12" id="KW-0443">Lipid metabolism</keyword>
<evidence type="ECO:0000256" key="7">
    <source>
        <dbReference type="ARBA" id="ARBA00022963"/>
    </source>
</evidence>
<comment type="function">
    <text evidence="2">The production of the second messenger molecules diacylglycerol (DAG) and inositol 1,4,5-trisphosphate (IP3) is mediated by activated phosphatidylinositol-specific phospholipase C enzymes. In vitro, hydrolyzes PtdIns(4,5)P2 in a Ca(2+)-dependent manner. Triggers intracellular Ca(2+) oscillations in oocytes solely during M phase and is involved in inducing oocyte activation and initiating embryonic development up to the blastocyst stage. Is therefore a strong candidate for the egg-activating soluble sperm factor that is transferred from the sperm into the egg cytoplasm following gamete membrane fusion. May exert an inhibitory effect on phospholipase-C-coupled processes that depend on calcium ions and protein kinase C, including CFTR trafficking and function.</text>
</comment>
<evidence type="ECO:0000313" key="16">
    <source>
        <dbReference type="Ensembl" id="ENSCAFP00000063093.1"/>
    </source>
</evidence>
<keyword evidence="10" id="KW-0278">Fertilization</keyword>
<dbReference type="Pfam" id="PF00387">
    <property type="entry name" value="PI-PLC-Y"/>
    <property type="match status" value="1"/>
</dbReference>
<dbReference type="Proteomes" id="UP000694542">
    <property type="component" value="Chromosome 27"/>
</dbReference>
<evidence type="ECO:0000256" key="3">
    <source>
        <dbReference type="ARBA" id="ARBA00004556"/>
    </source>
</evidence>
<dbReference type="InterPro" id="IPR000008">
    <property type="entry name" value="C2_dom"/>
</dbReference>
<reference evidence="16 19" key="1">
    <citation type="journal article" date="2005" name="Nature">
        <title>Genome sequence, comparative analysis and haplotype structure of the domestic dog.</title>
        <authorList>
            <consortium name="Broad Sequencing Platform"/>
            <person name="Lindblad-Toh K."/>
            <person name="Wade C.M."/>
            <person name="Mikkelsen T.S."/>
            <person name="Karlsson E.K."/>
            <person name="Jaffe D.B."/>
            <person name="Kamal M."/>
            <person name="Clamp M."/>
            <person name="Chang J.L."/>
            <person name="Kulbokas E.J. III"/>
            <person name="Zody M.C."/>
            <person name="Mauceli E."/>
            <person name="Xie X."/>
            <person name="Breen M."/>
            <person name="Wayne R.K."/>
            <person name="Ostrander E.A."/>
            <person name="Ponting C.P."/>
            <person name="Galibert F."/>
            <person name="Smith D.R."/>
            <person name="DeJong P.J."/>
            <person name="Kirkness E."/>
            <person name="Alvarez P."/>
            <person name="Biagi T."/>
            <person name="Brockman W."/>
            <person name="Butler J."/>
            <person name="Chin C.W."/>
            <person name="Cook A."/>
            <person name="Cuff J."/>
            <person name="Daly M.J."/>
            <person name="DeCaprio D."/>
            <person name="Gnerre S."/>
            <person name="Grabherr M."/>
            <person name="Kellis M."/>
            <person name="Kleber M."/>
            <person name="Bardeleben C."/>
            <person name="Goodstadt L."/>
            <person name="Heger A."/>
            <person name="Hitte C."/>
            <person name="Kim L."/>
            <person name="Koepfli K.P."/>
            <person name="Parker H.G."/>
            <person name="Pollinger J.P."/>
            <person name="Searle S.M."/>
            <person name="Sutter N.B."/>
            <person name="Thomas R."/>
            <person name="Webber C."/>
            <person name="Baldwin J."/>
            <person name="Abebe A."/>
            <person name="Abouelleil A."/>
            <person name="Aftuck L."/>
            <person name="Ait-Zahra M."/>
            <person name="Aldredge T."/>
            <person name="Allen N."/>
            <person name="An P."/>
            <person name="Anderson S."/>
            <person name="Antoine C."/>
            <person name="Arachchi H."/>
            <person name="Aslam A."/>
            <person name="Ayotte L."/>
            <person name="Bachantsang P."/>
            <person name="Barry A."/>
            <person name="Bayul T."/>
            <person name="Benamara M."/>
            <person name="Berlin A."/>
            <person name="Bessette D."/>
            <person name="Blitshteyn B."/>
            <person name="Bloom T."/>
            <person name="Blye J."/>
            <person name="Boguslavskiy L."/>
            <person name="Bonnet C."/>
            <person name="Boukhgalter B."/>
            <person name="Brown A."/>
            <person name="Cahill P."/>
            <person name="Calixte N."/>
            <person name="Camarata J."/>
            <person name="Cheshatsang Y."/>
            <person name="Chu J."/>
            <person name="Citroen M."/>
            <person name="Collymore A."/>
            <person name="Cooke P."/>
            <person name="Dawoe T."/>
            <person name="Daza R."/>
            <person name="Decktor K."/>
            <person name="DeGray S."/>
            <person name="Dhargay N."/>
            <person name="Dooley K."/>
            <person name="Dooley K."/>
            <person name="Dorje P."/>
            <person name="Dorjee K."/>
            <person name="Dorris L."/>
            <person name="Duffey N."/>
            <person name="Dupes A."/>
            <person name="Egbiremolen O."/>
            <person name="Elong R."/>
            <person name="Falk J."/>
            <person name="Farina A."/>
            <person name="Faro S."/>
            <person name="Ferguson D."/>
            <person name="Ferreira P."/>
            <person name="Fisher S."/>
            <person name="FitzGerald M."/>
            <person name="Foley K."/>
            <person name="Foley C."/>
            <person name="Franke A."/>
            <person name="Friedrich D."/>
            <person name="Gage D."/>
            <person name="Garber M."/>
            <person name="Gearin G."/>
            <person name="Giannoukos G."/>
            <person name="Goode T."/>
            <person name="Goyette A."/>
            <person name="Graham J."/>
            <person name="Grandbois E."/>
            <person name="Gyaltsen K."/>
            <person name="Hafez N."/>
            <person name="Hagopian D."/>
            <person name="Hagos B."/>
            <person name="Hall J."/>
            <person name="Healy C."/>
            <person name="Hegarty R."/>
            <person name="Honan T."/>
            <person name="Horn A."/>
            <person name="Houde N."/>
            <person name="Hughes L."/>
            <person name="Hunnicutt L."/>
            <person name="Husby M."/>
            <person name="Jester B."/>
            <person name="Jones C."/>
            <person name="Kamat A."/>
            <person name="Kanga B."/>
            <person name="Kells C."/>
            <person name="Khazanovich D."/>
            <person name="Kieu A.C."/>
            <person name="Kisner P."/>
            <person name="Kumar M."/>
            <person name="Lance K."/>
            <person name="Landers T."/>
            <person name="Lara M."/>
            <person name="Lee W."/>
            <person name="Leger J.P."/>
            <person name="Lennon N."/>
            <person name="Leuper L."/>
            <person name="LeVine S."/>
            <person name="Liu J."/>
            <person name="Liu X."/>
            <person name="Lokyitsang Y."/>
            <person name="Lokyitsang T."/>
            <person name="Lui A."/>
            <person name="Macdonald J."/>
            <person name="Major J."/>
            <person name="Marabella R."/>
            <person name="Maru K."/>
            <person name="Matthews C."/>
            <person name="McDonough S."/>
            <person name="Mehta T."/>
            <person name="Meldrim J."/>
            <person name="Melnikov A."/>
            <person name="Meneus L."/>
            <person name="Mihalev A."/>
            <person name="Mihova T."/>
            <person name="Miller K."/>
            <person name="Mittelman R."/>
            <person name="Mlenga V."/>
            <person name="Mulrain L."/>
            <person name="Munson G."/>
            <person name="Navidi A."/>
            <person name="Naylor J."/>
            <person name="Nguyen T."/>
            <person name="Nguyen N."/>
            <person name="Nguyen C."/>
            <person name="Nguyen T."/>
            <person name="Nicol R."/>
            <person name="Norbu N."/>
            <person name="Norbu C."/>
            <person name="Novod N."/>
            <person name="Nyima T."/>
            <person name="Olandt P."/>
            <person name="O'Neill B."/>
            <person name="O'Neill K."/>
            <person name="Osman S."/>
            <person name="Oyono L."/>
            <person name="Patti C."/>
            <person name="Perrin D."/>
            <person name="Phunkhang P."/>
            <person name="Pierre F."/>
            <person name="Priest M."/>
            <person name="Rachupka A."/>
            <person name="Raghuraman S."/>
            <person name="Rameau R."/>
            <person name="Ray V."/>
            <person name="Raymond C."/>
            <person name="Rege F."/>
            <person name="Rise C."/>
            <person name="Rogers J."/>
            <person name="Rogov P."/>
            <person name="Sahalie J."/>
            <person name="Settipalli S."/>
            <person name="Sharpe T."/>
            <person name="Shea T."/>
            <person name="Sheehan M."/>
            <person name="Sherpa N."/>
            <person name="Shi J."/>
            <person name="Shih D."/>
            <person name="Sloan J."/>
            <person name="Smith C."/>
            <person name="Sparrow T."/>
            <person name="Stalker J."/>
            <person name="Stange-Thomann N."/>
            <person name="Stavropoulos S."/>
            <person name="Stone C."/>
            <person name="Stone S."/>
            <person name="Sykes S."/>
            <person name="Tchuinga P."/>
            <person name="Tenzing P."/>
            <person name="Tesfaye S."/>
            <person name="Thoulutsang D."/>
            <person name="Thoulutsang Y."/>
            <person name="Topham K."/>
            <person name="Topping I."/>
            <person name="Tsamla T."/>
            <person name="Vassiliev H."/>
            <person name="Venkataraman V."/>
            <person name="Vo A."/>
            <person name="Wangchuk T."/>
            <person name="Wangdi T."/>
            <person name="Weiand M."/>
            <person name="Wilkinson J."/>
            <person name="Wilson A."/>
            <person name="Yadav S."/>
            <person name="Yang S."/>
            <person name="Yang X."/>
            <person name="Young G."/>
            <person name="Yu Q."/>
            <person name="Zainoun J."/>
            <person name="Zembek L."/>
            <person name="Zimmer A."/>
            <person name="Lander E.S."/>
        </authorList>
    </citation>
    <scope>NUCLEOTIDE SEQUENCE [LARGE SCALE GENOMIC DNA]</scope>
    <source>
        <strain evidence="16">Boxer</strain>
    </source>
</reference>
<dbReference type="Ensembl" id="ENSCAFT00030046221.1">
    <property type="protein sequence ID" value="ENSCAFP00030040386.1"/>
    <property type="gene ID" value="ENSCAFG00030025046.1"/>
</dbReference>
<dbReference type="Proteomes" id="UP000694429">
    <property type="component" value="Chromosome 27"/>
</dbReference>
<dbReference type="InterPro" id="IPR035892">
    <property type="entry name" value="C2_domain_sf"/>
</dbReference>
<evidence type="ECO:0000256" key="10">
    <source>
        <dbReference type="ARBA" id="ARBA00023279"/>
    </source>
</evidence>
<feature type="domain" description="C2" evidence="14">
    <location>
        <begin position="272"/>
        <end position="398"/>
    </location>
</feature>
<keyword evidence="5 12" id="KW-0378">Hydrolase</keyword>
<reference evidence="18" key="2">
    <citation type="submission" date="2018-10" db="EMBL/GenBank/DDBJ databases">
        <title>De novo assembly of a Great Dane genome.</title>
        <authorList>
            <person name="Kidd J.M."/>
            <person name="Pendleton A.L."/>
            <person name="Shen F."/>
            <person name="Emery S."/>
        </authorList>
    </citation>
    <scope>NUCLEOTIDE SEQUENCE [LARGE SCALE GENOMIC DNA]</scope>
    <source>
        <strain evidence="18">Great Dane</strain>
    </source>
</reference>
<dbReference type="GO" id="GO:0004435">
    <property type="term" value="F:phosphatidylinositol-4,5-bisphosphate phospholipase C activity"/>
    <property type="evidence" value="ECO:0007669"/>
    <property type="project" value="UniProtKB-EC"/>
</dbReference>
<dbReference type="GO" id="GO:0035556">
    <property type="term" value="P:intracellular signal transduction"/>
    <property type="evidence" value="ECO:0007669"/>
    <property type="project" value="InterPro"/>
</dbReference>
<evidence type="ECO:0000256" key="9">
    <source>
        <dbReference type="ARBA" id="ARBA00023224"/>
    </source>
</evidence>
<evidence type="ECO:0000313" key="19">
    <source>
        <dbReference type="Proteomes" id="UP000002254"/>
    </source>
</evidence>
<dbReference type="PROSITE" id="PS50004">
    <property type="entry name" value="C2"/>
    <property type="match status" value="1"/>
</dbReference>
<comment type="cofactor">
    <cofactor evidence="1">
        <name>Ca(2+)</name>
        <dbReference type="ChEBI" id="CHEBI:29108"/>
    </cofactor>
</comment>
<dbReference type="SMART" id="SM00149">
    <property type="entry name" value="PLCYc"/>
    <property type="match status" value="1"/>
</dbReference>
<evidence type="ECO:0000259" key="14">
    <source>
        <dbReference type="PROSITE" id="PS50004"/>
    </source>
</evidence>
<gene>
    <name evidence="18" type="primary">PLCZ1</name>
</gene>
<dbReference type="PROSITE" id="PS50008">
    <property type="entry name" value="PIPLC_Y_DOMAIN"/>
    <property type="match status" value="1"/>
</dbReference>
<keyword evidence="4" id="KW-0217">Developmental protein</keyword>
<dbReference type="EC" id="3.1.4.11" evidence="12"/>
<dbReference type="SMART" id="SM00239">
    <property type="entry name" value="C2"/>
    <property type="match status" value="1"/>
</dbReference>
<accession>A0A8C0THG7</accession>
<evidence type="ECO:0000313" key="17">
    <source>
        <dbReference type="Ensembl" id="ENSCAFP00030040386.1"/>
    </source>
</evidence>
<dbReference type="GO" id="GO:0007338">
    <property type="term" value="P:single fertilization"/>
    <property type="evidence" value="ECO:0007669"/>
    <property type="project" value="UniProtKB-KW"/>
</dbReference>
<dbReference type="Ensembl" id="ENSCAFT00000090633.2">
    <property type="protein sequence ID" value="ENSCAFP00000063093.1"/>
    <property type="gene ID" value="ENSCAFG00000012538.5"/>
</dbReference>
<evidence type="ECO:0000259" key="15">
    <source>
        <dbReference type="PROSITE" id="PS50008"/>
    </source>
</evidence>
<keyword evidence="7 12" id="KW-0442">Lipid degradation</keyword>
<comment type="subcellular location">
    <subcellularLocation>
        <location evidence="3">Cytoplasm</location>
        <location evidence="3">Perinuclear region</location>
    </subcellularLocation>
</comment>
<organism evidence="18 20">
    <name type="scientific">Canis lupus familiaris</name>
    <name type="common">Dog</name>
    <name type="synonym">Canis familiaris</name>
    <dbReference type="NCBI Taxonomy" id="9615"/>
    <lineage>
        <taxon>Eukaryota</taxon>
        <taxon>Metazoa</taxon>
        <taxon>Chordata</taxon>
        <taxon>Craniata</taxon>
        <taxon>Vertebrata</taxon>
        <taxon>Euteleostomi</taxon>
        <taxon>Mammalia</taxon>
        <taxon>Eutheria</taxon>
        <taxon>Laurasiatheria</taxon>
        <taxon>Carnivora</taxon>
        <taxon>Caniformia</taxon>
        <taxon>Canidae</taxon>
        <taxon>Canis</taxon>
    </lineage>
</organism>
<dbReference type="OrthoDB" id="269822at2759"/>
<dbReference type="Ensembl" id="ENSCAFT00040039866.1">
    <property type="protein sequence ID" value="ENSCAFP00040034792.1"/>
    <property type="gene ID" value="ENSCAFG00040021440.1"/>
</dbReference>
<dbReference type="PROSITE" id="PS50007">
    <property type="entry name" value="PIPLC_X_DOMAIN"/>
    <property type="match status" value="1"/>
</dbReference>
<evidence type="ECO:0000313" key="18">
    <source>
        <dbReference type="Ensembl" id="ENSCAFP00040034792.1"/>
    </source>
</evidence>
<dbReference type="FunFam" id="2.60.40.150:FF:000147">
    <property type="entry name" value="Phosphoinositide phospholipase C"/>
    <property type="match status" value="1"/>
</dbReference>
<reference evidence="18" key="4">
    <citation type="submission" date="2025-05" db="UniProtKB">
        <authorList>
            <consortium name="Ensembl"/>
        </authorList>
    </citation>
    <scope>IDENTIFICATION</scope>
</reference>
<evidence type="ECO:0000256" key="8">
    <source>
        <dbReference type="ARBA" id="ARBA00023098"/>
    </source>
</evidence>
<evidence type="ECO:0000256" key="11">
    <source>
        <dbReference type="ARBA" id="ARBA00023674"/>
    </source>
</evidence>
<dbReference type="GO" id="GO:0048471">
    <property type="term" value="C:perinuclear region of cytoplasm"/>
    <property type="evidence" value="ECO:0007669"/>
    <property type="project" value="UniProtKB-SubCell"/>
</dbReference>
<keyword evidence="9" id="KW-0807">Transducer</keyword>
<comment type="catalytic activity">
    <reaction evidence="11">
        <text>a 1,2-diacyl-sn-glycero-3-phospho-(1D-myo-inositol-4,5-bisphosphate) + H2O = 1D-myo-inositol 1,4,5-trisphosphate + a 1,2-diacyl-sn-glycerol + H(+)</text>
        <dbReference type="Rhea" id="RHEA:33179"/>
        <dbReference type="ChEBI" id="CHEBI:15377"/>
        <dbReference type="ChEBI" id="CHEBI:15378"/>
        <dbReference type="ChEBI" id="CHEBI:17815"/>
        <dbReference type="ChEBI" id="CHEBI:58456"/>
        <dbReference type="ChEBI" id="CHEBI:203600"/>
        <dbReference type="EC" id="3.1.4.11"/>
    </reaction>
    <physiologicalReaction direction="left-to-right" evidence="11">
        <dbReference type="Rhea" id="RHEA:33180"/>
    </physiologicalReaction>
</comment>
<dbReference type="PANTHER" id="PTHR10336">
    <property type="entry name" value="PHOSPHOINOSITIDE-SPECIFIC PHOSPHOLIPASE C FAMILY PROTEIN"/>
    <property type="match status" value="1"/>
</dbReference>
<dbReference type="InterPro" id="IPR001711">
    <property type="entry name" value="PLipase_C_Pinositol-sp_Y"/>
</dbReference>
<evidence type="ECO:0000256" key="1">
    <source>
        <dbReference type="ARBA" id="ARBA00001913"/>
    </source>
</evidence>
<dbReference type="PRINTS" id="PR00390">
    <property type="entry name" value="PHPHLIPASEC"/>
</dbReference>
<evidence type="ECO:0000256" key="12">
    <source>
        <dbReference type="RuleBase" id="RU361133"/>
    </source>
</evidence>
<dbReference type="GO" id="GO:0016042">
    <property type="term" value="P:lipid catabolic process"/>
    <property type="evidence" value="ECO:0007669"/>
    <property type="project" value="UniProtKB-KW"/>
</dbReference>
<dbReference type="SMART" id="SM00148">
    <property type="entry name" value="PLCXc"/>
    <property type="match status" value="1"/>
</dbReference>
<protein>
    <recommendedName>
        <fullName evidence="12">Phosphoinositide phospholipase C</fullName>
        <ecNumber evidence="12">3.1.4.11</ecNumber>
    </recommendedName>
</protein>
<dbReference type="SUPFAM" id="SSF49562">
    <property type="entry name" value="C2 domain (Calcium/lipid-binding domain, CaLB)"/>
    <property type="match status" value="1"/>
</dbReference>
<feature type="region of interest" description="Disordered" evidence="13">
    <location>
        <begin position="112"/>
        <end position="132"/>
    </location>
</feature>
<name>A0A8C0THG7_CANLF</name>
<evidence type="ECO:0000256" key="2">
    <source>
        <dbReference type="ARBA" id="ARBA00003992"/>
    </source>
</evidence>
<sequence>MENKWFLSMIRDEFKGGKINLEKTHRLLEKLDIPCNYTHVKSIFKASDYPVVLSLENHCSPSQQEVMADILQSVFGDTLLSDMLDDFPDKLPSPEALKFKVLVRNKKIGSLRETRERKGSDKHEDDSEKESETISAAGLPLFKRRRTTKVKVAMALSDLVIYTKAEKFRSFQHSRLYQQFNETNSIGETEARKLSKLKAHEFILHTMKFITRIYPKATRADSSNFNPQEFWNIGCQMVALNFQTPGLPMDLQNGKFLDNGSSGYILKPQFLRDSKTPFSPNKTPRYSNPVTLTIRLISGIQLPPSNHSSSNKADTLVILETFGVPNDQMKQQTRVIKKNAFSPKWNETFTFIIHVPELALMRFVVENQGLIAGNEFLGQYTLPVLCMNKGYRRVPLFSKMGESLEPAALFIYVWYIR</sequence>
<dbReference type="PANTHER" id="PTHR10336:SF29">
    <property type="entry name" value="1-PHOSPHATIDYLINOSITOL 4,5-BISPHOSPHATE PHOSPHODIESTERASE ZETA-1"/>
    <property type="match status" value="1"/>
</dbReference>
<proteinExistence type="predicted"/>
<dbReference type="SUPFAM" id="SSF51695">
    <property type="entry name" value="PLC-like phosphodiesterases"/>
    <property type="match status" value="1"/>
</dbReference>
<dbReference type="Pfam" id="PF00168">
    <property type="entry name" value="C2"/>
    <property type="match status" value="1"/>
</dbReference>
<reference evidence="17" key="3">
    <citation type="submission" date="2019-03" db="EMBL/GenBank/DDBJ databases">
        <authorList>
            <person name="Warren W.C."/>
            <person name="Johnson G.S."/>
        </authorList>
    </citation>
    <scope>NUCLEOTIDE SEQUENCE [LARGE SCALE GENOMIC DNA]</scope>
    <source>
        <strain evidence="17">Basenji</strain>
    </source>
</reference>
<evidence type="ECO:0000256" key="5">
    <source>
        <dbReference type="ARBA" id="ARBA00022801"/>
    </source>
</evidence>
<dbReference type="InterPro" id="IPR000909">
    <property type="entry name" value="PLipase_C_PInositol-sp_X_dom"/>
</dbReference>
<evidence type="ECO:0000313" key="20">
    <source>
        <dbReference type="Proteomes" id="UP000694542"/>
    </source>
</evidence>
<dbReference type="InterPro" id="IPR017946">
    <property type="entry name" value="PLC-like_Pdiesterase_TIM-brl"/>
</dbReference>
<dbReference type="CDD" id="cd00275">
    <property type="entry name" value="C2_PLC_like"/>
    <property type="match status" value="1"/>
</dbReference>
<evidence type="ECO:0000256" key="4">
    <source>
        <dbReference type="ARBA" id="ARBA00022473"/>
    </source>
</evidence>